<dbReference type="PANTHER" id="PTHR43353">
    <property type="entry name" value="SUCCINATE-SEMIALDEHYDE DEHYDROGENASE, MITOCHONDRIAL"/>
    <property type="match status" value="1"/>
</dbReference>
<dbReference type="EMBL" id="SBLC01000042">
    <property type="protein sequence ID" value="RWY37646.1"/>
    <property type="molecule type" value="Genomic_DNA"/>
</dbReference>
<accession>A0A3S3U132</accession>
<sequence length="90" mass="9911">MLPLKDPSLLIDKCLVNGKWVGAQSGKTVDVTNPATGDVIARIPSMSAQEVEDVIGHANAAFRPWARRSAKERSAILRKWFDRHCQVVVS</sequence>
<evidence type="ECO:0000256" key="1">
    <source>
        <dbReference type="ARBA" id="ARBA00009986"/>
    </source>
</evidence>
<evidence type="ECO:0000313" key="5">
    <source>
        <dbReference type="Proteomes" id="UP000287168"/>
    </source>
</evidence>
<dbReference type="Gene3D" id="3.40.605.10">
    <property type="entry name" value="Aldehyde Dehydrogenase, Chain A, domain 1"/>
    <property type="match status" value="1"/>
</dbReference>
<reference evidence="4 5" key="1">
    <citation type="journal article" date="2015" name="Int. J. Syst. Evol. Microbiol.">
        <title>Gemmobacter intermedius sp. nov., isolated from a white stork (Ciconia ciconia).</title>
        <authorList>
            <person name="Kampfer P."/>
            <person name="Jerzak L."/>
            <person name="Wilharm G."/>
            <person name="Golke J."/>
            <person name="Busse H.J."/>
            <person name="Glaeser S.P."/>
        </authorList>
    </citation>
    <scope>NUCLEOTIDE SEQUENCE [LARGE SCALE GENOMIC DNA]</scope>
    <source>
        <strain evidence="4 5">119/4</strain>
    </source>
</reference>
<protein>
    <submittedName>
        <fullName evidence="4">Aldehyde dehydrogenase family protein</fullName>
    </submittedName>
</protein>
<dbReference type="SUPFAM" id="SSF53720">
    <property type="entry name" value="ALDH-like"/>
    <property type="match status" value="1"/>
</dbReference>
<keyword evidence="2" id="KW-0560">Oxidoreductase</keyword>
<evidence type="ECO:0000256" key="2">
    <source>
        <dbReference type="ARBA" id="ARBA00023002"/>
    </source>
</evidence>
<comment type="similarity">
    <text evidence="1">Belongs to the aldehyde dehydrogenase family.</text>
</comment>
<organism evidence="4 5">
    <name type="scientific">Falsigemmobacter intermedius</name>
    <dbReference type="NCBI Taxonomy" id="1553448"/>
    <lineage>
        <taxon>Bacteria</taxon>
        <taxon>Pseudomonadati</taxon>
        <taxon>Pseudomonadota</taxon>
        <taxon>Alphaproteobacteria</taxon>
        <taxon>Rhodobacterales</taxon>
        <taxon>Paracoccaceae</taxon>
        <taxon>Falsigemmobacter</taxon>
    </lineage>
</organism>
<keyword evidence="5" id="KW-1185">Reference proteome</keyword>
<proteinExistence type="inferred from homology"/>
<dbReference type="InterPro" id="IPR016162">
    <property type="entry name" value="Ald_DH_N"/>
</dbReference>
<dbReference type="InterPro" id="IPR015590">
    <property type="entry name" value="Aldehyde_DH_dom"/>
</dbReference>
<name>A0A3S3U132_9RHOB</name>
<dbReference type="AlphaFoldDB" id="A0A3S3U132"/>
<dbReference type="InterPro" id="IPR016161">
    <property type="entry name" value="Ald_DH/histidinol_DH"/>
</dbReference>
<dbReference type="GO" id="GO:0004777">
    <property type="term" value="F:succinate-semialdehyde dehydrogenase (NAD+) activity"/>
    <property type="evidence" value="ECO:0007669"/>
    <property type="project" value="TreeGrafter"/>
</dbReference>
<comment type="caution">
    <text evidence="4">The sequence shown here is derived from an EMBL/GenBank/DDBJ whole genome shotgun (WGS) entry which is preliminary data.</text>
</comment>
<dbReference type="RefSeq" id="WP_128490621.1">
    <property type="nucleotide sequence ID" value="NZ_JBHLXB010000105.1"/>
</dbReference>
<dbReference type="OrthoDB" id="8421647at2"/>
<feature type="domain" description="Aldehyde dehydrogenase" evidence="3">
    <location>
        <begin position="20"/>
        <end position="81"/>
    </location>
</feature>
<dbReference type="PANTHER" id="PTHR43353:SF5">
    <property type="entry name" value="SUCCINATE-SEMIALDEHYDE DEHYDROGENASE, MITOCHONDRIAL"/>
    <property type="match status" value="1"/>
</dbReference>
<evidence type="ECO:0000259" key="3">
    <source>
        <dbReference type="Pfam" id="PF00171"/>
    </source>
</evidence>
<gene>
    <name evidence="4" type="ORF">EP867_16785</name>
</gene>
<evidence type="ECO:0000313" key="4">
    <source>
        <dbReference type="EMBL" id="RWY37646.1"/>
    </source>
</evidence>
<dbReference type="GO" id="GO:0009450">
    <property type="term" value="P:gamma-aminobutyric acid catabolic process"/>
    <property type="evidence" value="ECO:0007669"/>
    <property type="project" value="TreeGrafter"/>
</dbReference>
<dbReference type="Proteomes" id="UP000287168">
    <property type="component" value="Unassembled WGS sequence"/>
</dbReference>
<dbReference type="InterPro" id="IPR050740">
    <property type="entry name" value="Aldehyde_DH_Superfamily"/>
</dbReference>
<dbReference type="Pfam" id="PF00171">
    <property type="entry name" value="Aldedh"/>
    <property type="match status" value="1"/>
</dbReference>